<dbReference type="InterPro" id="IPR053183">
    <property type="entry name" value="ASL1"/>
</dbReference>
<dbReference type="InterPro" id="IPR017853">
    <property type="entry name" value="GH"/>
</dbReference>
<dbReference type="GeneID" id="8623142"/>
<evidence type="ECO:0000259" key="3">
    <source>
        <dbReference type="Pfam" id="PF11790"/>
    </source>
</evidence>
<feature type="signal peptide" evidence="2">
    <location>
        <begin position="1"/>
        <end position="19"/>
    </location>
</feature>
<evidence type="ECO:0000313" key="5">
    <source>
        <dbReference type="Proteomes" id="UP000002195"/>
    </source>
</evidence>
<comment type="caution">
    <text evidence="4">The sequence shown here is derived from an EMBL/GenBank/DDBJ whole genome shotgun (WGS) entry which is preliminary data.</text>
</comment>
<keyword evidence="2" id="KW-0732">Signal</keyword>
<gene>
    <name evidence="4" type="ORF">DDB_G0281609</name>
</gene>
<evidence type="ECO:0000313" key="4">
    <source>
        <dbReference type="EMBL" id="EAL66566.1"/>
    </source>
</evidence>
<dbReference type="PhylomeDB" id="Q54TQ9"/>
<dbReference type="KEGG" id="ddi:DDB_G0281609"/>
<dbReference type="EMBL" id="AAFI02000042">
    <property type="protein sequence ID" value="EAL66566.1"/>
    <property type="molecule type" value="Genomic_DNA"/>
</dbReference>
<dbReference type="PANTHER" id="PTHR34154:SF3">
    <property type="entry name" value="ALKALI-SENSITIVE LINKAGE PROTEIN 1"/>
    <property type="match status" value="1"/>
</dbReference>
<evidence type="ECO:0000256" key="1">
    <source>
        <dbReference type="SAM" id="MobiDB-lite"/>
    </source>
</evidence>
<dbReference type="RefSeq" id="XP_640532.1">
    <property type="nucleotide sequence ID" value="XM_635440.1"/>
</dbReference>
<dbReference type="OMA" id="IFLINDC"/>
<feature type="domain" description="Asl1-like glycosyl hydrolase catalytic" evidence="3">
    <location>
        <begin position="31"/>
        <end position="260"/>
    </location>
</feature>
<dbReference type="SUPFAM" id="SSF51445">
    <property type="entry name" value="(Trans)glycosidases"/>
    <property type="match status" value="1"/>
</dbReference>
<proteinExistence type="predicted"/>
<dbReference type="InterPro" id="IPR024655">
    <property type="entry name" value="Asl1_glyco_hydro_catalytic"/>
</dbReference>
<feature type="chain" id="PRO_5004249403" description="Asl1-like glycosyl hydrolase catalytic domain-containing protein" evidence="2">
    <location>
        <begin position="20"/>
        <end position="310"/>
    </location>
</feature>
<dbReference type="eggNOG" id="ENOG502S8FM">
    <property type="taxonomic scope" value="Eukaryota"/>
</dbReference>
<dbReference type="AlphaFoldDB" id="Q54TQ9"/>
<feature type="region of interest" description="Disordered" evidence="1">
    <location>
        <begin position="267"/>
        <end position="287"/>
    </location>
</feature>
<feature type="compositionally biased region" description="Gly residues" evidence="1">
    <location>
        <begin position="267"/>
        <end position="279"/>
    </location>
</feature>
<keyword evidence="5" id="KW-1185">Reference proteome</keyword>
<reference evidence="4 5" key="1">
    <citation type="journal article" date="2005" name="Nature">
        <title>The genome of the social amoeba Dictyostelium discoideum.</title>
        <authorList>
            <consortium name="The Dictyostelium discoideum Sequencing Consortium"/>
            <person name="Eichinger L."/>
            <person name="Pachebat J.A."/>
            <person name="Glockner G."/>
            <person name="Rajandream M.A."/>
            <person name="Sucgang R."/>
            <person name="Berriman M."/>
            <person name="Song J."/>
            <person name="Olsen R."/>
            <person name="Szafranski K."/>
            <person name="Xu Q."/>
            <person name="Tunggal B."/>
            <person name="Kummerfeld S."/>
            <person name="Madera M."/>
            <person name="Konfortov B.A."/>
            <person name="Rivero F."/>
            <person name="Bankier A.T."/>
            <person name="Lehmann R."/>
            <person name="Hamlin N."/>
            <person name="Davies R."/>
            <person name="Gaudet P."/>
            <person name="Fey P."/>
            <person name="Pilcher K."/>
            <person name="Chen G."/>
            <person name="Saunders D."/>
            <person name="Sodergren E."/>
            <person name="Davis P."/>
            <person name="Kerhornou A."/>
            <person name="Nie X."/>
            <person name="Hall N."/>
            <person name="Anjard C."/>
            <person name="Hemphill L."/>
            <person name="Bason N."/>
            <person name="Farbrother P."/>
            <person name="Desany B."/>
            <person name="Just E."/>
            <person name="Morio T."/>
            <person name="Rost R."/>
            <person name="Churcher C."/>
            <person name="Cooper J."/>
            <person name="Haydock S."/>
            <person name="van Driessche N."/>
            <person name="Cronin A."/>
            <person name="Goodhead I."/>
            <person name="Muzny D."/>
            <person name="Mourier T."/>
            <person name="Pain A."/>
            <person name="Lu M."/>
            <person name="Harper D."/>
            <person name="Lindsay R."/>
            <person name="Hauser H."/>
            <person name="James K."/>
            <person name="Quiles M."/>
            <person name="Madan Babu M."/>
            <person name="Saito T."/>
            <person name="Buchrieser C."/>
            <person name="Wardroper A."/>
            <person name="Felder M."/>
            <person name="Thangavelu M."/>
            <person name="Johnson D."/>
            <person name="Knights A."/>
            <person name="Loulseged H."/>
            <person name="Mungall K."/>
            <person name="Oliver K."/>
            <person name="Price C."/>
            <person name="Quail M.A."/>
            <person name="Urushihara H."/>
            <person name="Hernandez J."/>
            <person name="Rabbinowitsch E."/>
            <person name="Steffen D."/>
            <person name="Sanders M."/>
            <person name="Ma J."/>
            <person name="Kohara Y."/>
            <person name="Sharp S."/>
            <person name="Simmonds M."/>
            <person name="Spiegler S."/>
            <person name="Tivey A."/>
            <person name="Sugano S."/>
            <person name="White B."/>
            <person name="Walker D."/>
            <person name="Woodward J."/>
            <person name="Winckler T."/>
            <person name="Tanaka Y."/>
            <person name="Shaulsky G."/>
            <person name="Schleicher M."/>
            <person name="Weinstock G."/>
            <person name="Rosenthal A."/>
            <person name="Cox E.C."/>
            <person name="Chisholm R.L."/>
            <person name="Gibbs R."/>
            <person name="Loomis W.F."/>
            <person name="Platzer M."/>
            <person name="Kay R.R."/>
            <person name="Williams J."/>
            <person name="Dear P.H."/>
            <person name="Noegel A.A."/>
            <person name="Barrell B."/>
            <person name="Kuspa A."/>
        </authorList>
    </citation>
    <scope>NUCLEOTIDE SEQUENCE [LARGE SCALE GENOMIC DNA]</scope>
    <source>
        <strain evidence="4 5">AX4</strain>
    </source>
</reference>
<sequence length="310" mass="33725">MKIILFLILIIFLINDCQGLKKGTTFGSDPNSDSAKCNDIKDLNVAWYYNWDKKPTCNAGIPGVEFIPTIWGSGSLPIGNLPNGSEWLIGFNEPNYNNQANLTPKQAADLWPQLEATGRKLVAPGVADCGQQLGGGCTYSTLDWYSQFLGNCSKCRIDAVSLHLYYCNADDMMNKINSLYQLTKKPVWLTEFACNSPASKESVVTFAQALLPRLENSTQVGRYSWFIPYCGGCGAGDLLYSSLYNDQSGNKNLTPIGQYYSNFQSNNGGGNGNGNGNGSDSGSDETGSSSNLIKSTLTFTLILILILLLF</sequence>
<dbReference type="VEuPathDB" id="AmoebaDB:DDB_G0281609"/>
<organism evidence="4 5">
    <name type="scientific">Dictyostelium discoideum</name>
    <name type="common">Social amoeba</name>
    <dbReference type="NCBI Taxonomy" id="44689"/>
    <lineage>
        <taxon>Eukaryota</taxon>
        <taxon>Amoebozoa</taxon>
        <taxon>Evosea</taxon>
        <taxon>Eumycetozoa</taxon>
        <taxon>Dictyostelia</taxon>
        <taxon>Dictyosteliales</taxon>
        <taxon>Dictyosteliaceae</taxon>
        <taxon>Dictyostelium</taxon>
    </lineage>
</organism>
<protein>
    <recommendedName>
        <fullName evidence="3">Asl1-like glycosyl hydrolase catalytic domain-containing protein</fullName>
    </recommendedName>
</protein>
<dbReference type="dictyBase" id="DDB_G0281609"/>
<accession>Q54TQ9</accession>
<dbReference type="STRING" id="44689.Q54TQ9"/>
<dbReference type="PANTHER" id="PTHR34154">
    <property type="entry name" value="ALKALI-SENSITIVE LINKAGE PROTEIN 1"/>
    <property type="match status" value="1"/>
</dbReference>
<evidence type="ECO:0000256" key="2">
    <source>
        <dbReference type="SAM" id="SignalP"/>
    </source>
</evidence>
<dbReference type="SMR" id="Q54TQ9"/>
<dbReference type="InParanoid" id="Q54TQ9"/>
<dbReference type="PaxDb" id="44689-DDB0204558"/>
<name>Q54TQ9_DICDI</name>
<dbReference type="Pfam" id="PF11790">
    <property type="entry name" value="Glyco_hydro_cc"/>
    <property type="match status" value="1"/>
</dbReference>
<dbReference type="Gene3D" id="3.20.20.80">
    <property type="entry name" value="Glycosidases"/>
    <property type="match status" value="1"/>
</dbReference>
<dbReference type="Proteomes" id="UP000002195">
    <property type="component" value="Unassembled WGS sequence"/>
</dbReference>
<dbReference type="HOGENOM" id="CLU_040908_6_3_1"/>